<keyword evidence="1" id="KW-0472">Membrane</keyword>
<accession>A0ABP7TH30</accession>
<reference evidence="3" key="1">
    <citation type="journal article" date="2019" name="Int. J. Syst. Evol. Microbiol.">
        <title>The Global Catalogue of Microorganisms (GCM) 10K type strain sequencing project: providing services to taxonomists for standard genome sequencing and annotation.</title>
        <authorList>
            <consortium name="The Broad Institute Genomics Platform"/>
            <consortium name="The Broad Institute Genome Sequencing Center for Infectious Disease"/>
            <person name="Wu L."/>
            <person name="Ma J."/>
        </authorList>
    </citation>
    <scope>NUCLEOTIDE SEQUENCE [LARGE SCALE GENOMIC DNA]</scope>
    <source>
        <strain evidence="3">JCM 17564</strain>
    </source>
</reference>
<dbReference type="Pfam" id="PF11003">
    <property type="entry name" value="DUF2842"/>
    <property type="match status" value="1"/>
</dbReference>
<gene>
    <name evidence="2" type="ORF">GCM10022281_00710</name>
</gene>
<evidence type="ECO:0008006" key="4">
    <source>
        <dbReference type="Google" id="ProtNLM"/>
    </source>
</evidence>
<name>A0ABP7TH30_9SPHN</name>
<protein>
    <recommendedName>
        <fullName evidence="4">DUF2842 domain-containing protein</fullName>
    </recommendedName>
</protein>
<keyword evidence="1" id="KW-1133">Transmembrane helix</keyword>
<evidence type="ECO:0000313" key="2">
    <source>
        <dbReference type="EMBL" id="GAA4026003.1"/>
    </source>
</evidence>
<feature type="transmembrane region" description="Helical" evidence="1">
    <location>
        <begin position="46"/>
        <end position="64"/>
    </location>
</feature>
<keyword evidence="3" id="KW-1185">Reference proteome</keyword>
<feature type="transmembrane region" description="Helical" evidence="1">
    <location>
        <begin position="12"/>
        <end position="34"/>
    </location>
</feature>
<dbReference type="EMBL" id="BAABBR010000001">
    <property type="protein sequence ID" value="GAA4026003.1"/>
    <property type="molecule type" value="Genomic_DNA"/>
</dbReference>
<evidence type="ECO:0000256" key="1">
    <source>
        <dbReference type="SAM" id="Phobius"/>
    </source>
</evidence>
<dbReference type="InterPro" id="IPR021265">
    <property type="entry name" value="DUF2842"/>
</dbReference>
<comment type="caution">
    <text evidence="2">The sequence shown here is derived from an EMBL/GenBank/DDBJ whole genome shotgun (WGS) entry which is preliminary data.</text>
</comment>
<evidence type="ECO:0000313" key="3">
    <source>
        <dbReference type="Proteomes" id="UP001424459"/>
    </source>
</evidence>
<proteinExistence type="predicted"/>
<keyword evidence="1" id="KW-0812">Transmembrane</keyword>
<dbReference type="RefSeq" id="WP_344694966.1">
    <property type="nucleotide sequence ID" value="NZ_BAABBR010000001.1"/>
</dbReference>
<dbReference type="Proteomes" id="UP001424459">
    <property type="component" value="Unassembled WGS sequence"/>
</dbReference>
<sequence length="79" mass="8967">MTTDEQPPRPRPTAGVFMIIGVIIVWAIFIASLSDFVGRWPALLQLPFYIVAGVVWILPLKPILRWSETGRWRADPPQP</sequence>
<organism evidence="2 3">
    <name type="scientific">Sphingomonas rosea</name>
    <dbReference type="NCBI Taxonomy" id="335605"/>
    <lineage>
        <taxon>Bacteria</taxon>
        <taxon>Pseudomonadati</taxon>
        <taxon>Pseudomonadota</taxon>
        <taxon>Alphaproteobacteria</taxon>
        <taxon>Sphingomonadales</taxon>
        <taxon>Sphingomonadaceae</taxon>
        <taxon>Sphingomonas</taxon>
    </lineage>
</organism>